<evidence type="ECO:0000313" key="2">
    <source>
        <dbReference type="EMBL" id="WNM27531.1"/>
    </source>
</evidence>
<name>A0AA96FB50_9MICO</name>
<proteinExistence type="predicted"/>
<dbReference type="EMBL" id="CP134880">
    <property type="protein sequence ID" value="WNM27531.1"/>
    <property type="molecule type" value="Genomic_DNA"/>
</dbReference>
<evidence type="ECO:0000259" key="1">
    <source>
        <dbReference type="Pfam" id="PF24043"/>
    </source>
</evidence>
<dbReference type="InterPro" id="IPR055776">
    <property type="entry name" value="DUF7352"/>
</dbReference>
<feature type="domain" description="DUF7352" evidence="1">
    <location>
        <begin position="1"/>
        <end position="93"/>
    </location>
</feature>
<dbReference type="Proteomes" id="UP001303408">
    <property type="component" value="Chromosome"/>
</dbReference>
<dbReference type="KEGG" id="dcp:RN607_00595"/>
<reference evidence="2" key="1">
    <citation type="submission" date="2023-09" db="EMBL/GenBank/DDBJ databases">
        <title>Demequina sp. a novel bacteria isolated from Capsicum annuum.</title>
        <authorList>
            <person name="Humaira Z."/>
            <person name="Lee J."/>
            <person name="Cho D."/>
        </authorList>
    </citation>
    <scope>NUCLEOTIDE SEQUENCE</scope>
    <source>
        <strain evidence="2">PMTSA13</strain>
    </source>
</reference>
<dbReference type="RefSeq" id="WP_313543597.1">
    <property type="nucleotide sequence ID" value="NZ_CP134880.1"/>
</dbReference>
<sequence>MRAVWKYPVMNEFGVQADVISMPQGAKPLHVGWQADALCIWVEVDDAHGRPLVARFFEVVGTGQPVPTAGTYIGSCQVNMRGAQLVFHVYEVTR</sequence>
<accession>A0AA96FB50</accession>
<protein>
    <recommendedName>
        <fullName evidence="1">DUF7352 domain-containing protein</fullName>
    </recommendedName>
</protein>
<dbReference type="Pfam" id="PF24043">
    <property type="entry name" value="DUF7352"/>
    <property type="match status" value="1"/>
</dbReference>
<organism evidence="2">
    <name type="scientific">Demequina capsici</name>
    <dbReference type="NCBI Taxonomy" id="3075620"/>
    <lineage>
        <taxon>Bacteria</taxon>
        <taxon>Bacillati</taxon>
        <taxon>Actinomycetota</taxon>
        <taxon>Actinomycetes</taxon>
        <taxon>Micrococcales</taxon>
        <taxon>Demequinaceae</taxon>
        <taxon>Demequina</taxon>
    </lineage>
</organism>
<gene>
    <name evidence="2" type="ORF">RN607_00595</name>
</gene>
<dbReference type="AlphaFoldDB" id="A0AA96FB50"/>